<evidence type="ECO:0000259" key="4">
    <source>
        <dbReference type="PROSITE" id="PS51770"/>
    </source>
</evidence>
<dbReference type="PROSITE" id="PS51770">
    <property type="entry name" value="HOTDOG_ACOT"/>
    <property type="match status" value="1"/>
</dbReference>
<dbReference type="Proteomes" id="UP000626244">
    <property type="component" value="Unassembled WGS sequence"/>
</dbReference>
<dbReference type="GO" id="GO:0052816">
    <property type="term" value="F:long-chain fatty acyl-CoA hydrolase activity"/>
    <property type="evidence" value="ECO:0007669"/>
    <property type="project" value="TreeGrafter"/>
</dbReference>
<dbReference type="GO" id="GO:0006637">
    <property type="term" value="P:acyl-CoA metabolic process"/>
    <property type="evidence" value="ECO:0007669"/>
    <property type="project" value="TreeGrafter"/>
</dbReference>
<name>A0A8J3ACQ0_9BACI</name>
<dbReference type="PANTHER" id="PTHR11049">
    <property type="entry name" value="ACYL COENZYME A THIOESTER HYDROLASE"/>
    <property type="match status" value="1"/>
</dbReference>
<dbReference type="PANTHER" id="PTHR11049:SF24">
    <property type="entry name" value="CYTOSOLIC ACYL COENZYME A THIOESTER HYDROLASE"/>
    <property type="match status" value="1"/>
</dbReference>
<dbReference type="InterPro" id="IPR006683">
    <property type="entry name" value="Thioestr_dom"/>
</dbReference>
<proteinExistence type="inferred from homology"/>
<reference evidence="6" key="1">
    <citation type="journal article" date="2019" name="Int. J. Syst. Evol. Microbiol.">
        <title>The Global Catalogue of Microorganisms (GCM) 10K type strain sequencing project: providing services to taxonomists for standard genome sequencing and annotation.</title>
        <authorList>
            <consortium name="The Broad Institute Genomics Platform"/>
            <consortium name="The Broad Institute Genome Sequencing Center for Infectious Disease"/>
            <person name="Wu L."/>
            <person name="Ma J."/>
        </authorList>
    </citation>
    <scope>NUCLEOTIDE SEQUENCE [LARGE SCALE GENOMIC DNA]</scope>
    <source>
        <strain evidence="6">CGMCC 1.14993</strain>
    </source>
</reference>
<dbReference type="GO" id="GO:0005829">
    <property type="term" value="C:cytosol"/>
    <property type="evidence" value="ECO:0007669"/>
    <property type="project" value="TreeGrafter"/>
</dbReference>
<comment type="similarity">
    <text evidence="1">Belongs to the acyl coenzyme A hydrolase family.</text>
</comment>
<dbReference type="InterPro" id="IPR040170">
    <property type="entry name" value="Cytosol_ACT"/>
</dbReference>
<evidence type="ECO:0000256" key="2">
    <source>
        <dbReference type="ARBA" id="ARBA00022801"/>
    </source>
</evidence>
<dbReference type="GO" id="GO:0009062">
    <property type="term" value="P:fatty acid catabolic process"/>
    <property type="evidence" value="ECO:0007669"/>
    <property type="project" value="TreeGrafter"/>
</dbReference>
<keyword evidence="6" id="KW-1185">Reference proteome</keyword>
<dbReference type="Gene3D" id="3.10.129.10">
    <property type="entry name" value="Hotdog Thioesterase"/>
    <property type="match status" value="1"/>
</dbReference>
<dbReference type="EMBL" id="BMHB01000001">
    <property type="protein sequence ID" value="GGI11406.1"/>
    <property type="molecule type" value="Genomic_DNA"/>
</dbReference>
<gene>
    <name evidence="5" type="ORF">GCM10007380_07670</name>
</gene>
<evidence type="ECO:0000256" key="3">
    <source>
        <dbReference type="PROSITE-ProRule" id="PRU01106"/>
    </source>
</evidence>
<accession>A0A8J3ACQ0</accession>
<dbReference type="InterPro" id="IPR029069">
    <property type="entry name" value="HotDog_dom_sf"/>
</dbReference>
<organism evidence="5 6">
    <name type="scientific">Gottfriedia solisilvae</name>
    <dbReference type="NCBI Taxonomy" id="1516104"/>
    <lineage>
        <taxon>Bacteria</taxon>
        <taxon>Bacillati</taxon>
        <taxon>Bacillota</taxon>
        <taxon>Bacilli</taxon>
        <taxon>Bacillales</taxon>
        <taxon>Bacillaceae</taxon>
        <taxon>Gottfriedia</taxon>
    </lineage>
</organism>
<protein>
    <submittedName>
        <fullName evidence="5">Acyl-CoA thioesterase</fullName>
    </submittedName>
</protein>
<evidence type="ECO:0000313" key="6">
    <source>
        <dbReference type="Proteomes" id="UP000626244"/>
    </source>
</evidence>
<evidence type="ECO:0000256" key="1">
    <source>
        <dbReference type="ARBA" id="ARBA00010458"/>
    </source>
</evidence>
<feature type="domain" description="HotDog ACOT-type" evidence="4">
    <location>
        <begin position="7"/>
        <end position="119"/>
    </location>
</feature>
<dbReference type="CDD" id="cd03442">
    <property type="entry name" value="BFIT_BACH"/>
    <property type="match status" value="1"/>
</dbReference>
<dbReference type="RefSeq" id="WP_087999020.1">
    <property type="nucleotide sequence ID" value="NZ_BMHB01000001.1"/>
</dbReference>
<dbReference type="SUPFAM" id="SSF54637">
    <property type="entry name" value="Thioesterase/thiol ester dehydrase-isomerase"/>
    <property type="match status" value="1"/>
</dbReference>
<dbReference type="Pfam" id="PF03061">
    <property type="entry name" value="4HBT"/>
    <property type="match status" value="1"/>
</dbReference>
<keyword evidence="2 3" id="KW-0378">Hydrolase</keyword>
<comment type="caution">
    <text evidence="5">The sequence shown here is derived from an EMBL/GenBank/DDBJ whole genome shotgun (WGS) entry which is preliminary data.</text>
</comment>
<dbReference type="AlphaFoldDB" id="A0A8J3ACQ0"/>
<dbReference type="OrthoDB" id="9791628at2"/>
<sequence>MSSKYCHESRATLIIRVFPTDLNNHRTLFGGKILADMDMTASITASRHARTKCVTASIDHVDFLHPVTEQDCISYESFIVLTGRSSMVIFVKAIAENLLTGDRRVAATSFLTFVGMKDDKTVPVPSIILETEEERELAEIAKARIENRKNNKLISKNIASIISTKPLKLRQNEE</sequence>
<evidence type="ECO:0000313" key="5">
    <source>
        <dbReference type="EMBL" id="GGI11406.1"/>
    </source>
</evidence>
<dbReference type="InterPro" id="IPR033120">
    <property type="entry name" value="HOTDOG_ACOT"/>
</dbReference>